<sequence>MIIDARDPGVPERMEADIAIVGAGAAGIVLALVLAATGRKVVLIEAGGEKFSKASQEFYRAQQVEPVSHGPVDMFRRRVLGGSTSVWGGRCIPFDPIDFEDRDWIAHGRWPIRYEDVARHYPAALQWLDAGPAQFDAGAALPGEPADMVPAPPSDDVVLNRIERFSHPLHLGSWYRDRLEESANLTVLIEAPVRRILARDEGRVIAGVQIARQGRTGTASDIMIGADRVIVSAGGLETVRLLLSSDQDKACGLGNERGLVGRFYQCHLEGEIGQIQFTAPARQIRQDYEVAPNGTYCRRYIWLSPEAQRRKRLAGLVLRPSHPNIVDPAHENPVLSAMYLAKNWIVPEYARKLTSLEDCKRLELSRNPLTFWGAHVRNMALGAPRLAAFTAHFVRHRTLAQRKLPSVVLRDPREIYPLDINAEQEPNRDSRVFLGDQCDAFGMRRLVVDWRTTSDDHQRLVEGLKTLAAAFAQSDAARLHFEEDDFALARESRIPVGGHHIGTARMASNPAEGVCDANCAVFGTQGLYLAGAATFSTSGFANPTLTLVALALRLAEHLAEPV</sequence>
<accession>A0A931MLE9</accession>
<dbReference type="InterPro" id="IPR006076">
    <property type="entry name" value="FAD-dep_OxRdtase"/>
</dbReference>
<evidence type="ECO:0000313" key="9">
    <source>
        <dbReference type="EMBL" id="MBH0113962.1"/>
    </source>
</evidence>
<dbReference type="Pfam" id="PF05199">
    <property type="entry name" value="GMC_oxred_C"/>
    <property type="match status" value="1"/>
</dbReference>
<evidence type="ECO:0000259" key="8">
    <source>
        <dbReference type="Pfam" id="PF05199"/>
    </source>
</evidence>
<evidence type="ECO:0000256" key="2">
    <source>
        <dbReference type="ARBA" id="ARBA00010790"/>
    </source>
</evidence>
<keyword evidence="6" id="KW-1133">Transmembrane helix</keyword>
<keyword evidence="10" id="KW-1185">Reference proteome</keyword>
<feature type="domain" description="Glucose-methanol-choline oxidoreductase C-terminal" evidence="8">
    <location>
        <begin position="426"/>
        <end position="551"/>
    </location>
</feature>
<proteinExistence type="inferred from homology"/>
<dbReference type="Gene3D" id="3.50.50.60">
    <property type="entry name" value="FAD/NAD(P)-binding domain"/>
    <property type="match status" value="2"/>
</dbReference>
<comment type="caution">
    <text evidence="9">The sequence shown here is derived from an EMBL/GenBank/DDBJ whole genome shotgun (WGS) entry which is preliminary data.</text>
</comment>
<dbReference type="Proteomes" id="UP000617634">
    <property type="component" value="Unassembled WGS sequence"/>
</dbReference>
<evidence type="ECO:0000256" key="1">
    <source>
        <dbReference type="ARBA" id="ARBA00001974"/>
    </source>
</evidence>
<evidence type="ECO:0000256" key="3">
    <source>
        <dbReference type="ARBA" id="ARBA00022630"/>
    </source>
</evidence>
<feature type="domain" description="FAD dependent oxidoreductase" evidence="7">
    <location>
        <begin position="17"/>
        <end position="241"/>
    </location>
</feature>
<feature type="transmembrane region" description="Helical" evidence="6">
    <location>
        <begin position="18"/>
        <end position="36"/>
    </location>
</feature>
<evidence type="ECO:0000256" key="6">
    <source>
        <dbReference type="SAM" id="Phobius"/>
    </source>
</evidence>
<comment type="cofactor">
    <cofactor evidence="1">
        <name>FAD</name>
        <dbReference type="ChEBI" id="CHEBI:57692"/>
    </cofactor>
</comment>
<dbReference type="InterPro" id="IPR036188">
    <property type="entry name" value="FAD/NAD-bd_sf"/>
</dbReference>
<keyword evidence="5" id="KW-0560">Oxidoreductase</keyword>
<protein>
    <submittedName>
        <fullName evidence="9">GMC family oxidoreductase</fullName>
    </submittedName>
</protein>
<dbReference type="AlphaFoldDB" id="A0A931MLE9"/>
<keyword evidence="4" id="KW-0274">FAD</keyword>
<dbReference type="Pfam" id="PF01266">
    <property type="entry name" value="DAO"/>
    <property type="match status" value="1"/>
</dbReference>
<dbReference type="RefSeq" id="WP_197164946.1">
    <property type="nucleotide sequence ID" value="NZ_JADZGI010000002.1"/>
</dbReference>
<dbReference type="PANTHER" id="PTHR42784">
    <property type="entry name" value="PYRANOSE 2-OXIDASE"/>
    <property type="match status" value="1"/>
</dbReference>
<dbReference type="PANTHER" id="PTHR42784:SF1">
    <property type="entry name" value="PYRANOSE 2-OXIDASE"/>
    <property type="match status" value="1"/>
</dbReference>
<evidence type="ECO:0000259" key="7">
    <source>
        <dbReference type="Pfam" id="PF01266"/>
    </source>
</evidence>
<keyword evidence="6" id="KW-0812">Transmembrane</keyword>
<name>A0A931MLE9_9SPHN</name>
<evidence type="ECO:0000313" key="10">
    <source>
        <dbReference type="Proteomes" id="UP000617634"/>
    </source>
</evidence>
<evidence type="ECO:0000256" key="5">
    <source>
        <dbReference type="ARBA" id="ARBA00023002"/>
    </source>
</evidence>
<evidence type="ECO:0000256" key="4">
    <source>
        <dbReference type="ARBA" id="ARBA00022827"/>
    </source>
</evidence>
<dbReference type="EMBL" id="JADZGI010000002">
    <property type="protein sequence ID" value="MBH0113962.1"/>
    <property type="molecule type" value="Genomic_DNA"/>
</dbReference>
<dbReference type="InterPro" id="IPR007867">
    <property type="entry name" value="GMC_OxRtase_C"/>
</dbReference>
<comment type="similarity">
    <text evidence="2">Belongs to the GMC oxidoreductase family.</text>
</comment>
<dbReference type="SUPFAM" id="SSF51905">
    <property type="entry name" value="FAD/NAD(P)-binding domain"/>
    <property type="match status" value="1"/>
</dbReference>
<dbReference type="InterPro" id="IPR051473">
    <property type="entry name" value="P2Ox-like"/>
</dbReference>
<keyword evidence="6" id="KW-0472">Membrane</keyword>
<organism evidence="9 10">
    <name type="scientific">Novosphingobium aureum</name>
    <dbReference type="NCBI Taxonomy" id="2792964"/>
    <lineage>
        <taxon>Bacteria</taxon>
        <taxon>Pseudomonadati</taxon>
        <taxon>Pseudomonadota</taxon>
        <taxon>Alphaproteobacteria</taxon>
        <taxon>Sphingomonadales</taxon>
        <taxon>Sphingomonadaceae</taxon>
        <taxon>Novosphingobium</taxon>
    </lineage>
</organism>
<keyword evidence="3" id="KW-0285">Flavoprotein</keyword>
<reference evidence="9" key="1">
    <citation type="submission" date="2020-11" db="EMBL/GenBank/DDBJ databases">
        <title>Novosphingobium aureum sp. nov., a marine bacterium isolated from sediment of a salt flat.</title>
        <authorList>
            <person name="Yoo Y."/>
            <person name="Kim J.-J."/>
        </authorList>
    </citation>
    <scope>NUCLEOTIDE SEQUENCE</scope>
    <source>
        <strain evidence="9">YJ-S2-02</strain>
    </source>
</reference>
<dbReference type="GO" id="GO:0016614">
    <property type="term" value="F:oxidoreductase activity, acting on CH-OH group of donors"/>
    <property type="evidence" value="ECO:0007669"/>
    <property type="project" value="InterPro"/>
</dbReference>
<gene>
    <name evidence="9" type="ORF">I5E68_13525</name>
</gene>